<evidence type="ECO:0000313" key="9">
    <source>
        <dbReference type="Proteomes" id="UP000053695"/>
    </source>
</evidence>
<feature type="transmembrane region" description="Helical" evidence="7">
    <location>
        <begin position="279"/>
        <end position="298"/>
    </location>
</feature>
<name>N6V267_9EURY</name>
<dbReference type="STRING" id="1069083.GCA_000371805_00114"/>
<evidence type="ECO:0000256" key="4">
    <source>
        <dbReference type="ARBA" id="ARBA00022692"/>
    </source>
</evidence>
<dbReference type="NCBIfam" id="TIGR00374">
    <property type="entry name" value="flippase-like domain"/>
    <property type="match status" value="1"/>
</dbReference>
<gene>
    <name evidence="8" type="ORF">J422_02824</name>
</gene>
<dbReference type="AlphaFoldDB" id="N6V267"/>
<evidence type="ECO:0000313" key="8">
    <source>
        <dbReference type="EMBL" id="ENN96373.1"/>
    </source>
</evidence>
<comment type="caution">
    <text evidence="8">The sequence shown here is derived from an EMBL/GenBank/DDBJ whole genome shotgun (WGS) entry which is preliminary data.</text>
</comment>
<keyword evidence="5 7" id="KW-1133">Transmembrane helix</keyword>
<evidence type="ECO:0000256" key="1">
    <source>
        <dbReference type="ARBA" id="ARBA00004651"/>
    </source>
</evidence>
<evidence type="ECO:0000256" key="6">
    <source>
        <dbReference type="ARBA" id="ARBA00023136"/>
    </source>
</evidence>
<dbReference type="PANTHER" id="PTHR39087">
    <property type="entry name" value="UPF0104 MEMBRANE PROTEIN MJ1595"/>
    <property type="match status" value="1"/>
</dbReference>
<evidence type="ECO:0000256" key="3">
    <source>
        <dbReference type="ARBA" id="ARBA00022475"/>
    </source>
</evidence>
<keyword evidence="6 7" id="KW-0472">Membrane</keyword>
<evidence type="ECO:0000256" key="5">
    <source>
        <dbReference type="ARBA" id="ARBA00022989"/>
    </source>
</evidence>
<dbReference type="PATRIC" id="fig|1069083.5.peg.554"/>
<dbReference type="Pfam" id="PF03706">
    <property type="entry name" value="LPG_synthase_TM"/>
    <property type="match status" value="1"/>
</dbReference>
<comment type="similarity">
    <text evidence="2">Belongs to the UPF0104 family.</text>
</comment>
<feature type="transmembrane region" description="Helical" evidence="7">
    <location>
        <begin position="6"/>
        <end position="23"/>
    </location>
</feature>
<dbReference type="EMBL" id="APMM01000017">
    <property type="protein sequence ID" value="ENN96373.1"/>
    <property type="molecule type" value="Genomic_DNA"/>
</dbReference>
<feature type="transmembrane region" description="Helical" evidence="7">
    <location>
        <begin position="304"/>
        <end position="322"/>
    </location>
</feature>
<dbReference type="RefSeq" id="WP_004590626.1">
    <property type="nucleotide sequence ID" value="NZ_APMM01000017.1"/>
</dbReference>
<feature type="transmembrane region" description="Helical" evidence="7">
    <location>
        <begin position="220"/>
        <end position="241"/>
    </location>
</feature>
<keyword evidence="9" id="KW-1185">Reference proteome</keyword>
<dbReference type="OrthoDB" id="15513at2157"/>
<feature type="transmembrane region" description="Helical" evidence="7">
    <location>
        <begin position="247"/>
        <end position="267"/>
    </location>
</feature>
<feature type="transmembrane region" description="Helical" evidence="7">
    <location>
        <begin position="35"/>
        <end position="56"/>
    </location>
</feature>
<dbReference type="PANTHER" id="PTHR39087:SF2">
    <property type="entry name" value="UPF0104 MEMBRANE PROTEIN MJ1595"/>
    <property type="match status" value="1"/>
</dbReference>
<keyword evidence="3" id="KW-1003">Cell membrane</keyword>
<organism evidence="8 9">
    <name type="scientific">Methanocaldococcus villosus KIN24-T80</name>
    <dbReference type="NCBI Taxonomy" id="1069083"/>
    <lineage>
        <taxon>Archaea</taxon>
        <taxon>Methanobacteriati</taxon>
        <taxon>Methanobacteriota</taxon>
        <taxon>Methanomada group</taxon>
        <taxon>Methanococci</taxon>
        <taxon>Methanococcales</taxon>
        <taxon>Methanocaldococcaceae</taxon>
        <taxon>Methanocaldococcus</taxon>
    </lineage>
</organism>
<evidence type="ECO:0000256" key="7">
    <source>
        <dbReference type="SAM" id="Phobius"/>
    </source>
</evidence>
<protein>
    <submittedName>
        <fullName evidence="8">Uncharacterized protein</fullName>
    </submittedName>
</protein>
<accession>N6V267</accession>
<reference evidence="8 9" key="1">
    <citation type="journal article" date="2013" name="Genome Announc.">
        <title>Draft Genome Sequence of a Highly Flagellated, Fast-Swimming Archaeon, Methanocaldococcus villosus Strain KIN24-T80 (DSM 22612).</title>
        <authorList>
            <person name="Thennarasu S."/>
            <person name="Polireddy D."/>
            <person name="Antony A."/>
            <person name="Yada M.R."/>
            <person name="Algarawi S."/>
            <person name="Sivakumar N."/>
        </authorList>
    </citation>
    <scope>NUCLEOTIDE SEQUENCE [LARGE SCALE GENOMIC DNA]</scope>
    <source>
        <strain evidence="8 9">KIN24-T80</strain>
    </source>
</reference>
<evidence type="ECO:0000256" key="2">
    <source>
        <dbReference type="ARBA" id="ARBA00011061"/>
    </source>
</evidence>
<dbReference type="InterPro" id="IPR022791">
    <property type="entry name" value="L-PG_synthase/AglD"/>
</dbReference>
<feature type="transmembrane region" description="Helical" evidence="7">
    <location>
        <begin position="68"/>
        <end position="86"/>
    </location>
</feature>
<feature type="transmembrane region" description="Helical" evidence="7">
    <location>
        <begin position="121"/>
        <end position="139"/>
    </location>
</feature>
<feature type="transmembrane region" description="Helical" evidence="7">
    <location>
        <begin position="145"/>
        <end position="168"/>
    </location>
</feature>
<comment type="subcellular location">
    <subcellularLocation>
        <location evidence="1">Cell membrane</location>
        <topology evidence="1">Multi-pass membrane protein</topology>
    </subcellularLocation>
</comment>
<dbReference type="GO" id="GO:0005886">
    <property type="term" value="C:plasma membrane"/>
    <property type="evidence" value="ECO:0007669"/>
    <property type="project" value="UniProtKB-SubCell"/>
</dbReference>
<dbReference type="Proteomes" id="UP000053695">
    <property type="component" value="Unassembled WGS sequence"/>
</dbReference>
<sequence>MKKIVGFILSIVILLIILYIIGVKKVINVLLKVNLTFVFIAILMELVVILIMTLRWKYVLKVLDYSPSIKNLFLLVLLGQFINNITPSMRGGGEPFRAYYLYKLENIPKGVAFSSVLVERVLDTIIFLFMTITVIAHFITCGFEYTNYLIFSWIFIFITSFFLFYIILNKNLLIKMALKVNKFIEKFKKNKYNEDKILNSIEEFYSSLKMFKKSKKDGNVIIAIILSFLWYILDILKLWILFLAIPYYISIINVASVYLVTLLSGIFSPTPSGFGTSDIVMIGAFSLLNTNPSVATVITLLDRFISYILPTIFGYLASLYIYKKAGERYYGK</sequence>
<keyword evidence="4 7" id="KW-0812">Transmembrane</keyword>
<proteinExistence type="inferred from homology"/>